<feature type="compositionally biased region" description="Basic and acidic residues" evidence="1">
    <location>
        <begin position="219"/>
        <end position="241"/>
    </location>
</feature>
<protein>
    <submittedName>
        <fullName evidence="2">Uncharacterized protein</fullName>
    </submittedName>
</protein>
<feature type="region of interest" description="Disordered" evidence="1">
    <location>
        <begin position="1"/>
        <end position="249"/>
    </location>
</feature>
<feature type="region of interest" description="Disordered" evidence="1">
    <location>
        <begin position="335"/>
        <end position="431"/>
    </location>
</feature>
<sequence>SDFERDFGLTQHRRPHPATPVISAAAADAPRRRGTKQPLSFKVKGGGEEQDSFVRHGGGVFNLEHRREVDVVGSIGRVEGGGGGGGMMSSQSRQPSFPIDDGSRRDGDVDGDGNDGNDNDNNSDDGGGIEGNGGDDDDGDYYNDEDDGPRENNVRPPPPPPPPPPPLPHSDPLATSEVNVQATIDDEFPWRRQGQHRPEGRGRPSARTSRPGITSFSREQQRRRARRPLDRRQVRHPDRGDYLATDFAPHRHRGASPAFRHMSLSSLSPLSYRFAEELECIGLSTALNSLKKGSREWTVIKLKLDVAKDELSCMLEDYNMVRCFAGGGNGDVGNDRHDFAASSDDMGDGSIGVPRPHSPGEEVVDDAGRPVVDAPSSASSSSLSPDRTEARGGRRLQSHAPDVRPSVIRSPRPLHGSSLKGGSRDDEERKNPEDLATITGGVQKFSVEWFAMKSAAKSVAAGVDTRRVSDSGIGVGSRNAAADDYPRANQERQVDLEAAEDLMLSKK</sequence>
<dbReference type="AlphaFoldDB" id="A0ABD3PL08"/>
<evidence type="ECO:0000313" key="2">
    <source>
        <dbReference type="EMBL" id="KAL3788727.1"/>
    </source>
</evidence>
<feature type="region of interest" description="Disordered" evidence="1">
    <location>
        <begin position="471"/>
        <end position="493"/>
    </location>
</feature>
<name>A0ABD3PL08_9STRA</name>
<feature type="compositionally biased region" description="Polar residues" evidence="1">
    <location>
        <begin position="206"/>
        <end position="217"/>
    </location>
</feature>
<keyword evidence="3" id="KW-1185">Reference proteome</keyword>
<organism evidence="2 3">
    <name type="scientific">Stephanodiscus triporus</name>
    <dbReference type="NCBI Taxonomy" id="2934178"/>
    <lineage>
        <taxon>Eukaryota</taxon>
        <taxon>Sar</taxon>
        <taxon>Stramenopiles</taxon>
        <taxon>Ochrophyta</taxon>
        <taxon>Bacillariophyta</taxon>
        <taxon>Coscinodiscophyceae</taxon>
        <taxon>Thalassiosirophycidae</taxon>
        <taxon>Stephanodiscales</taxon>
        <taxon>Stephanodiscaceae</taxon>
        <taxon>Stephanodiscus</taxon>
    </lineage>
</organism>
<dbReference type="EMBL" id="JALLAZ020000714">
    <property type="protein sequence ID" value="KAL3788727.1"/>
    <property type="molecule type" value="Genomic_DNA"/>
</dbReference>
<feature type="compositionally biased region" description="Acidic residues" evidence="1">
    <location>
        <begin position="109"/>
        <end position="123"/>
    </location>
</feature>
<feature type="compositionally biased region" description="Basic and acidic residues" evidence="1">
    <location>
        <begin position="484"/>
        <end position="493"/>
    </location>
</feature>
<feature type="compositionally biased region" description="Low complexity" evidence="1">
    <location>
        <begin position="374"/>
        <end position="385"/>
    </location>
</feature>
<feature type="compositionally biased region" description="Acidic residues" evidence="1">
    <location>
        <begin position="133"/>
        <end position="148"/>
    </location>
</feature>
<reference evidence="2 3" key="1">
    <citation type="submission" date="2024-10" db="EMBL/GenBank/DDBJ databases">
        <title>Updated reference genomes for cyclostephanoid diatoms.</title>
        <authorList>
            <person name="Roberts W.R."/>
            <person name="Alverson A.J."/>
        </authorList>
    </citation>
    <scope>NUCLEOTIDE SEQUENCE [LARGE SCALE GENOMIC DNA]</scope>
    <source>
        <strain evidence="2 3">AJA276-08</strain>
    </source>
</reference>
<dbReference type="Proteomes" id="UP001530315">
    <property type="component" value="Unassembled WGS sequence"/>
</dbReference>
<feature type="compositionally biased region" description="Basic and acidic residues" evidence="1">
    <location>
        <begin position="422"/>
        <end position="431"/>
    </location>
</feature>
<proteinExistence type="predicted"/>
<evidence type="ECO:0000256" key="1">
    <source>
        <dbReference type="SAM" id="MobiDB-lite"/>
    </source>
</evidence>
<feature type="non-terminal residue" evidence="2">
    <location>
        <position position="1"/>
    </location>
</feature>
<evidence type="ECO:0000313" key="3">
    <source>
        <dbReference type="Proteomes" id="UP001530315"/>
    </source>
</evidence>
<accession>A0ABD3PL08</accession>
<feature type="compositionally biased region" description="Gly residues" evidence="1">
    <location>
        <begin position="78"/>
        <end position="87"/>
    </location>
</feature>
<comment type="caution">
    <text evidence="2">The sequence shown here is derived from an EMBL/GenBank/DDBJ whole genome shotgun (WGS) entry which is preliminary data.</text>
</comment>
<gene>
    <name evidence="2" type="ORF">ACHAW5_005371</name>
</gene>
<feature type="compositionally biased region" description="Pro residues" evidence="1">
    <location>
        <begin position="155"/>
        <end position="169"/>
    </location>
</feature>